<dbReference type="Pfam" id="PF19054">
    <property type="entry name" value="DUF5753"/>
    <property type="match status" value="1"/>
</dbReference>
<organism evidence="2 3">
    <name type="scientific">Natronoglycomyces albus</name>
    <dbReference type="NCBI Taxonomy" id="2811108"/>
    <lineage>
        <taxon>Bacteria</taxon>
        <taxon>Bacillati</taxon>
        <taxon>Actinomycetota</taxon>
        <taxon>Actinomycetes</taxon>
        <taxon>Glycomycetales</taxon>
        <taxon>Glycomycetaceae</taxon>
        <taxon>Natronoglycomyces</taxon>
    </lineage>
</organism>
<reference evidence="2" key="1">
    <citation type="submission" date="2021-02" db="EMBL/GenBank/DDBJ databases">
        <title>Natronoglycomyces albus gen. nov., sp. nov, a haloalkaliphilic actinobacterium from a soda solonchak soil.</title>
        <authorList>
            <person name="Sorokin D.Y."/>
            <person name="Khijniak T.V."/>
            <person name="Zakharycheva A.P."/>
            <person name="Boueva O.V."/>
            <person name="Ariskina E.V."/>
            <person name="Hahnke R.L."/>
            <person name="Bunk B."/>
            <person name="Sproer C."/>
            <person name="Schumann P."/>
            <person name="Evtushenko L.I."/>
            <person name="Kublanov I.V."/>
        </authorList>
    </citation>
    <scope>NUCLEOTIDE SEQUENCE</scope>
    <source>
        <strain evidence="2">DSM 106290</strain>
    </source>
</reference>
<evidence type="ECO:0000259" key="1">
    <source>
        <dbReference type="PROSITE" id="PS50943"/>
    </source>
</evidence>
<dbReference type="Pfam" id="PF13560">
    <property type="entry name" value="HTH_31"/>
    <property type="match status" value="1"/>
</dbReference>
<name>A0A895XJQ5_9ACTN</name>
<dbReference type="InterPro" id="IPR043917">
    <property type="entry name" value="DUF5753"/>
</dbReference>
<keyword evidence="3" id="KW-1185">Reference proteome</keyword>
<feature type="domain" description="HTH cro/C1-type" evidence="1">
    <location>
        <begin position="18"/>
        <end position="72"/>
    </location>
</feature>
<accession>A0A895XJQ5</accession>
<sequence>MTKQAQPTLARRTLGAKLRKLRMERGDTCTQVASAIGYKYKAVDRIEKGLQGTKFLQLEGLCDYYGVSSSARSHMHTLRVRGAERGWWEDYYDPGTKEATSPDFPLFLEAEQDAIHIRAIEIELIPGLVQTREYLQALQEVQLPVPNEVAESVKNLRERRQELFYNRPDPPKVEHFIGRNAIEFLADTGDDVRQGQLAMLRKVNALENFDIRVIDRIHAATLAGSFWLMKLNDDLPSFVFVDALDGCRYIEQVDIVSRYEEVFNAVRRSTVPLEEYL</sequence>
<dbReference type="KEGG" id="nav:JQS30_03445"/>
<dbReference type="CDD" id="cd00093">
    <property type="entry name" value="HTH_XRE"/>
    <property type="match status" value="1"/>
</dbReference>
<dbReference type="Gene3D" id="1.10.260.40">
    <property type="entry name" value="lambda repressor-like DNA-binding domains"/>
    <property type="match status" value="1"/>
</dbReference>
<dbReference type="SUPFAM" id="SSF47413">
    <property type="entry name" value="lambda repressor-like DNA-binding domains"/>
    <property type="match status" value="1"/>
</dbReference>
<dbReference type="Proteomes" id="UP000662939">
    <property type="component" value="Chromosome"/>
</dbReference>
<dbReference type="InterPro" id="IPR010982">
    <property type="entry name" value="Lambda_DNA-bd_dom_sf"/>
</dbReference>
<proteinExistence type="predicted"/>
<dbReference type="SMART" id="SM00530">
    <property type="entry name" value="HTH_XRE"/>
    <property type="match status" value="1"/>
</dbReference>
<dbReference type="AlphaFoldDB" id="A0A895XJQ5"/>
<gene>
    <name evidence="2" type="ORF">JQS30_03445</name>
</gene>
<protein>
    <submittedName>
        <fullName evidence="2">Helix-turn-helix domain-containing protein</fullName>
    </submittedName>
</protein>
<dbReference type="PROSITE" id="PS50943">
    <property type="entry name" value="HTH_CROC1"/>
    <property type="match status" value="1"/>
</dbReference>
<dbReference type="InterPro" id="IPR001387">
    <property type="entry name" value="Cro/C1-type_HTH"/>
</dbReference>
<evidence type="ECO:0000313" key="3">
    <source>
        <dbReference type="Proteomes" id="UP000662939"/>
    </source>
</evidence>
<dbReference type="RefSeq" id="WP_213172002.1">
    <property type="nucleotide sequence ID" value="NZ_CP070496.1"/>
</dbReference>
<evidence type="ECO:0000313" key="2">
    <source>
        <dbReference type="EMBL" id="QSB05991.1"/>
    </source>
</evidence>
<dbReference type="GO" id="GO:0003677">
    <property type="term" value="F:DNA binding"/>
    <property type="evidence" value="ECO:0007669"/>
    <property type="project" value="InterPro"/>
</dbReference>
<dbReference type="EMBL" id="CP070496">
    <property type="protein sequence ID" value="QSB05991.1"/>
    <property type="molecule type" value="Genomic_DNA"/>
</dbReference>